<dbReference type="InterPro" id="IPR050733">
    <property type="entry name" value="Vitellogenin/Apolipophorin"/>
</dbReference>
<reference evidence="4" key="1">
    <citation type="journal article" date="2023" name="Science">
        <title>Genome structures resolve the early diversification of teleost fishes.</title>
        <authorList>
            <person name="Parey E."/>
            <person name="Louis A."/>
            <person name="Montfort J."/>
            <person name="Bouchez O."/>
            <person name="Roques C."/>
            <person name="Iampietro C."/>
            <person name="Lluch J."/>
            <person name="Castinel A."/>
            <person name="Donnadieu C."/>
            <person name="Desvignes T."/>
            <person name="Floi Bucao C."/>
            <person name="Jouanno E."/>
            <person name="Wen M."/>
            <person name="Mejri S."/>
            <person name="Dirks R."/>
            <person name="Jansen H."/>
            <person name="Henkel C."/>
            <person name="Chen W.J."/>
            <person name="Zahm M."/>
            <person name="Cabau C."/>
            <person name="Klopp C."/>
            <person name="Thompson A.W."/>
            <person name="Robinson-Rechavi M."/>
            <person name="Braasch I."/>
            <person name="Lecointre G."/>
            <person name="Bobe J."/>
            <person name="Postlethwait J.H."/>
            <person name="Berthelot C."/>
            <person name="Roest Crollius H."/>
            <person name="Guiguen Y."/>
        </authorList>
    </citation>
    <scope>NUCLEOTIDE SEQUENCE</scope>
    <source>
        <strain evidence="4">WJC10195</strain>
    </source>
</reference>
<dbReference type="OrthoDB" id="6484170at2759"/>
<dbReference type="GO" id="GO:0045735">
    <property type="term" value="F:nutrient reservoir activity"/>
    <property type="evidence" value="ECO:0007669"/>
    <property type="project" value="UniProtKB-KW"/>
</dbReference>
<dbReference type="AlphaFoldDB" id="A0A9Q1FEK5"/>
<evidence type="ECO:0000256" key="1">
    <source>
        <dbReference type="ARBA" id="ARBA00022729"/>
    </source>
</evidence>
<keyword evidence="2" id="KW-0758">Storage protein</keyword>
<evidence type="ECO:0000313" key="5">
    <source>
        <dbReference type="Proteomes" id="UP001152622"/>
    </source>
</evidence>
<dbReference type="InterPro" id="IPR015816">
    <property type="entry name" value="Vitellinogen_b-sht_N"/>
</dbReference>
<feature type="domain" description="Vitellogenin" evidence="3">
    <location>
        <begin position="5"/>
        <end position="128"/>
    </location>
</feature>
<dbReference type="Proteomes" id="UP001152622">
    <property type="component" value="Chromosome 6"/>
</dbReference>
<evidence type="ECO:0000259" key="3">
    <source>
        <dbReference type="Pfam" id="PF01347"/>
    </source>
</evidence>
<evidence type="ECO:0000256" key="2">
    <source>
        <dbReference type="ARBA" id="ARBA00022761"/>
    </source>
</evidence>
<sequence length="146" mass="16420">MDVHYQSGMRYTYRYSTVVTSSLQSSASDSTGLALDCLIDIDVLSGCLQMMKLRNSQIKKVSPQRENSVQRLKNLREALERNAMLFSMREGKVLEVCPRAGEAGWTLNIKRAILSVLQTSHTRETQEMVEEVRAQVIQPSAPQDAV</sequence>
<keyword evidence="5" id="KW-1185">Reference proteome</keyword>
<protein>
    <recommendedName>
        <fullName evidence="3">Vitellogenin domain-containing protein</fullName>
    </recommendedName>
</protein>
<dbReference type="EMBL" id="JAINUF010000006">
    <property type="protein sequence ID" value="KAJ8356851.1"/>
    <property type="molecule type" value="Genomic_DNA"/>
</dbReference>
<evidence type="ECO:0000313" key="4">
    <source>
        <dbReference type="EMBL" id="KAJ8356851.1"/>
    </source>
</evidence>
<accession>A0A9Q1FEK5</accession>
<dbReference type="PANTHER" id="PTHR23345:SF15">
    <property type="entry name" value="VITELLOGENIN 1-RELATED"/>
    <property type="match status" value="1"/>
</dbReference>
<dbReference type="InterPro" id="IPR001747">
    <property type="entry name" value="Vitellogenin_N"/>
</dbReference>
<dbReference type="GO" id="GO:0005319">
    <property type="term" value="F:lipid transporter activity"/>
    <property type="evidence" value="ECO:0007669"/>
    <property type="project" value="InterPro"/>
</dbReference>
<gene>
    <name evidence="4" type="ORF">SKAU_G00196450</name>
</gene>
<dbReference type="PANTHER" id="PTHR23345">
    <property type="entry name" value="VITELLOGENIN-RELATED"/>
    <property type="match status" value="1"/>
</dbReference>
<organism evidence="4 5">
    <name type="scientific">Synaphobranchus kaupii</name>
    <name type="common">Kaup's arrowtooth eel</name>
    <dbReference type="NCBI Taxonomy" id="118154"/>
    <lineage>
        <taxon>Eukaryota</taxon>
        <taxon>Metazoa</taxon>
        <taxon>Chordata</taxon>
        <taxon>Craniata</taxon>
        <taxon>Vertebrata</taxon>
        <taxon>Euteleostomi</taxon>
        <taxon>Actinopterygii</taxon>
        <taxon>Neopterygii</taxon>
        <taxon>Teleostei</taxon>
        <taxon>Anguilliformes</taxon>
        <taxon>Synaphobranchidae</taxon>
        <taxon>Synaphobranchus</taxon>
    </lineage>
</organism>
<dbReference type="Pfam" id="PF01347">
    <property type="entry name" value="Vitellogenin_N"/>
    <property type="match status" value="1"/>
</dbReference>
<keyword evidence="1" id="KW-0732">Signal</keyword>
<dbReference type="Gene3D" id="2.30.230.10">
    <property type="entry name" value="Lipovitellin, beta-sheet shell regions, chain A"/>
    <property type="match status" value="1"/>
</dbReference>
<name>A0A9Q1FEK5_SYNKA</name>
<comment type="caution">
    <text evidence="4">The sequence shown here is derived from an EMBL/GenBank/DDBJ whole genome shotgun (WGS) entry which is preliminary data.</text>
</comment>
<dbReference type="SUPFAM" id="SSF56968">
    <property type="entry name" value="Lipovitellin-phosvitin complex, beta-sheet shell regions"/>
    <property type="match status" value="1"/>
</dbReference>
<proteinExistence type="predicted"/>
<dbReference type="InterPro" id="IPR015819">
    <property type="entry name" value="Lipid_transp_b-sht_shell"/>
</dbReference>